<keyword evidence="2" id="KW-1185">Reference proteome</keyword>
<dbReference type="EMBL" id="AAPJ01000001">
    <property type="protein sequence ID" value="EAS51811.1"/>
    <property type="molecule type" value="Genomic_DNA"/>
</dbReference>
<accession>Q1YLC0</accession>
<dbReference type="InterPro" id="IPR036215">
    <property type="entry name" value="TM0957-like_sf"/>
</dbReference>
<dbReference type="InterPro" id="IPR014582">
    <property type="entry name" value="UCP033535_lipo"/>
</dbReference>
<evidence type="ECO:0000313" key="2">
    <source>
        <dbReference type="Proteomes" id="UP000000321"/>
    </source>
</evidence>
<comment type="caution">
    <text evidence="1">The sequence shown here is derived from an EMBL/GenBank/DDBJ whole genome shotgun (WGS) entry which is preliminary data.</text>
</comment>
<dbReference type="BioCyc" id="AURANTIMONAS:SI859A1_02627-MONOMER"/>
<dbReference type="HOGENOM" id="CLU_076022_1_0_5"/>
<proteinExistence type="predicted"/>
<dbReference type="AlphaFoldDB" id="Q1YLC0"/>
<evidence type="ECO:0008006" key="3">
    <source>
        <dbReference type="Google" id="ProtNLM"/>
    </source>
</evidence>
<protein>
    <recommendedName>
        <fullName evidence="3">Periplasmic lipoprotein</fullName>
    </recommendedName>
</protein>
<reference evidence="1 2" key="1">
    <citation type="journal article" date="2008" name="Appl. Environ. Microbiol.">
        <title>Genomic insights into Mn(II) oxidation by the marine alphaproteobacterium Aurantimonas sp. strain SI85-9A1.</title>
        <authorList>
            <person name="Dick G.J."/>
            <person name="Podell S."/>
            <person name="Johnson H.A."/>
            <person name="Rivera-Espinoza Y."/>
            <person name="Bernier-Latmani R."/>
            <person name="McCarthy J.K."/>
            <person name="Torpey J.W."/>
            <person name="Clement B.G."/>
            <person name="Gaasterland T."/>
            <person name="Tebo B.M."/>
        </authorList>
    </citation>
    <scope>NUCLEOTIDE SEQUENCE [LARGE SCALE GENOMIC DNA]</scope>
    <source>
        <strain evidence="1 2">SI85-9A1</strain>
    </source>
</reference>
<dbReference type="SUPFAM" id="SSF141318">
    <property type="entry name" value="TM0957-like"/>
    <property type="match status" value="1"/>
</dbReference>
<sequence length="227" mass="24244">MPGTSPFRGRPAMRNRTIRTTILAASVLCLCGFTIVWDSEKTADESAAAAATDETRMAAYAEEAWEPKVMPEIASHVVPLTDLRAAIASDPDAAGEQYGFPRDGETSPWNFAVSGEGKIVDAKLKSRAAKLQVDTDGDGKGDVTVQLGPIIRGTALRDAMPFIVFTDFRDQIEFAKLANALNAVAHSRLTLPEGDVVGQTARFEGVIALKGDAQSVELVPTQLQIGE</sequence>
<dbReference type="PIRSF" id="PIRSF033535">
    <property type="entry name" value="UCP033535_plp"/>
    <property type="match status" value="1"/>
</dbReference>
<evidence type="ECO:0000313" key="1">
    <source>
        <dbReference type="EMBL" id="EAS51811.1"/>
    </source>
</evidence>
<dbReference type="Proteomes" id="UP000000321">
    <property type="component" value="Unassembled WGS sequence"/>
</dbReference>
<gene>
    <name evidence="1" type="ORF">SI859A1_02627</name>
</gene>
<name>Q1YLC0_AURMS</name>
<organism evidence="1 2">
    <name type="scientific">Aurantimonas manganoxydans (strain ATCC BAA-1229 / DSM 21871 / SI85-9A1)</name>
    <dbReference type="NCBI Taxonomy" id="287752"/>
    <lineage>
        <taxon>Bacteria</taxon>
        <taxon>Pseudomonadati</taxon>
        <taxon>Pseudomonadota</taxon>
        <taxon>Alphaproteobacteria</taxon>
        <taxon>Hyphomicrobiales</taxon>
        <taxon>Aurantimonadaceae</taxon>
        <taxon>Aurantimonas</taxon>
    </lineage>
</organism>
<dbReference type="Pfam" id="PF10054">
    <property type="entry name" value="DUF2291"/>
    <property type="match status" value="1"/>
</dbReference>